<keyword evidence="3" id="KW-1185">Reference proteome</keyword>
<keyword evidence="1" id="KW-1133">Transmembrane helix</keyword>
<dbReference type="EMBL" id="RAHX01000001">
    <property type="protein sequence ID" value="RJY08466.1"/>
    <property type="molecule type" value="Genomic_DNA"/>
</dbReference>
<feature type="transmembrane region" description="Helical" evidence="1">
    <location>
        <begin position="106"/>
        <end position="125"/>
    </location>
</feature>
<keyword evidence="1" id="KW-0472">Membrane</keyword>
<dbReference type="AlphaFoldDB" id="A0A419RRS2"/>
<evidence type="ECO:0000256" key="1">
    <source>
        <dbReference type="SAM" id="Phobius"/>
    </source>
</evidence>
<keyword evidence="1" id="KW-0812">Transmembrane</keyword>
<feature type="transmembrane region" description="Helical" evidence="1">
    <location>
        <begin position="7"/>
        <end position="27"/>
    </location>
</feature>
<proteinExistence type="predicted"/>
<evidence type="ECO:0000313" key="2">
    <source>
        <dbReference type="EMBL" id="RJY08466.1"/>
    </source>
</evidence>
<evidence type="ECO:0000313" key="3">
    <source>
        <dbReference type="Proteomes" id="UP000285232"/>
    </source>
</evidence>
<accession>A0A419RRS2</accession>
<gene>
    <name evidence="2" type="ORF">D6201_03030</name>
</gene>
<reference evidence="2 3" key="1">
    <citation type="journal article" date="2017" name="Int. J. Syst. Evol. Microbiol.">
        <title>Erythrobacter aquimixticola sp. nov., isolated from the junction between the ocean and a freshwater spring.</title>
        <authorList>
            <person name="Park S."/>
            <person name="Jung Y.T."/>
            <person name="Choi S.J."/>
            <person name="Yoon J.H."/>
        </authorList>
    </citation>
    <scope>NUCLEOTIDE SEQUENCE [LARGE SCALE GENOMIC DNA]</scope>
    <source>
        <strain evidence="2 3">JSSK-14</strain>
    </source>
</reference>
<name>A0A419RRS2_9SPHN</name>
<dbReference type="Proteomes" id="UP000285232">
    <property type="component" value="Unassembled WGS sequence"/>
</dbReference>
<feature type="transmembrane region" description="Helical" evidence="1">
    <location>
        <begin position="81"/>
        <end position="100"/>
    </location>
</feature>
<protein>
    <submittedName>
        <fullName evidence="2">Uncharacterized protein</fullName>
    </submittedName>
</protein>
<comment type="caution">
    <text evidence="2">The sequence shown here is derived from an EMBL/GenBank/DDBJ whole genome shotgun (WGS) entry which is preliminary data.</text>
</comment>
<sequence length="131" mass="13482">MLNAQRVGAVLFASIPGAILVVAALILNDPSLRAADWGMTLVLGLIALPSSFALVVISLALPVWLFGLLRAFLADALKSTTLADIVATAAIATGVSVTVSHIQGAVFEHVVASVCAFVLSAALYVRKASRV</sequence>
<feature type="transmembrane region" description="Helical" evidence="1">
    <location>
        <begin position="39"/>
        <end position="69"/>
    </location>
</feature>
<organism evidence="2 3">
    <name type="scientific">Aurantiacibacter aquimixticola</name>
    <dbReference type="NCBI Taxonomy" id="1958945"/>
    <lineage>
        <taxon>Bacteria</taxon>
        <taxon>Pseudomonadati</taxon>
        <taxon>Pseudomonadota</taxon>
        <taxon>Alphaproteobacteria</taxon>
        <taxon>Sphingomonadales</taxon>
        <taxon>Erythrobacteraceae</taxon>
        <taxon>Aurantiacibacter</taxon>
    </lineage>
</organism>